<gene>
    <name evidence="1" type="ORF">JYU14_00950</name>
</gene>
<dbReference type="Proteomes" id="UP000722121">
    <property type="component" value="Unassembled WGS sequence"/>
</dbReference>
<evidence type="ECO:0000313" key="2">
    <source>
        <dbReference type="Proteomes" id="UP000722121"/>
    </source>
</evidence>
<reference evidence="1 2" key="1">
    <citation type="submission" date="2021-02" db="EMBL/GenBank/DDBJ databases">
        <title>Activity-based single-cell genomes from oceanic crustal fluid captures similar information to metagenomic and metatranscriptomic surveys with orders of magnitude less sampling.</title>
        <authorList>
            <person name="D'Angelo T.S."/>
            <person name="Orcutt B.N."/>
        </authorList>
    </citation>
    <scope>NUCLEOTIDE SEQUENCE [LARGE SCALE GENOMIC DNA]</scope>
    <source>
        <strain evidence="1">AH-315-G07</strain>
    </source>
</reference>
<proteinExistence type="predicted"/>
<protein>
    <submittedName>
        <fullName evidence="1">Uncharacterized protein</fullName>
    </submittedName>
</protein>
<comment type="caution">
    <text evidence="1">The sequence shown here is derived from an EMBL/GenBank/DDBJ whole genome shotgun (WGS) entry which is preliminary data.</text>
</comment>
<name>A0ABS3AQR1_9BACT</name>
<evidence type="ECO:0000313" key="1">
    <source>
        <dbReference type="EMBL" id="MBN4066635.1"/>
    </source>
</evidence>
<keyword evidence="2" id="KW-1185">Reference proteome</keyword>
<sequence length="104" mass="11394">MVFLLPTSIVPVLAGVGAVAVIGQATHHFKLDNWIDENVRPIIEKIGELIGRLVTLNLAKWKLTKGIWNSTVEPFLVIFLRSGVMAMTEGFVKGLLSDNQPAKV</sequence>
<dbReference type="EMBL" id="JAFITR010000012">
    <property type="protein sequence ID" value="MBN4066635.1"/>
    <property type="molecule type" value="Genomic_DNA"/>
</dbReference>
<organism evidence="1 2">
    <name type="scientific">Simkania negevensis</name>
    <dbReference type="NCBI Taxonomy" id="83561"/>
    <lineage>
        <taxon>Bacteria</taxon>
        <taxon>Pseudomonadati</taxon>
        <taxon>Chlamydiota</taxon>
        <taxon>Chlamydiia</taxon>
        <taxon>Parachlamydiales</taxon>
        <taxon>Simkaniaceae</taxon>
        <taxon>Simkania</taxon>
    </lineage>
</organism>
<accession>A0ABS3AQR1</accession>